<evidence type="ECO:0000313" key="2">
    <source>
        <dbReference type="Proteomes" id="UP001164459"/>
    </source>
</evidence>
<proteinExistence type="predicted"/>
<keyword evidence="2" id="KW-1185">Reference proteome</keyword>
<organism evidence="1 2">
    <name type="scientific">Nannocystis punicea</name>
    <dbReference type="NCBI Taxonomy" id="2995304"/>
    <lineage>
        <taxon>Bacteria</taxon>
        <taxon>Pseudomonadati</taxon>
        <taxon>Myxococcota</taxon>
        <taxon>Polyangia</taxon>
        <taxon>Nannocystales</taxon>
        <taxon>Nannocystaceae</taxon>
        <taxon>Nannocystis</taxon>
    </lineage>
</organism>
<reference evidence="1" key="1">
    <citation type="submission" date="2022-11" db="EMBL/GenBank/DDBJ databases">
        <title>Minimal conservation of predation-associated metabolite biosynthetic gene clusters underscores biosynthetic potential of Myxococcota including descriptions for ten novel species: Archangium lansinium sp. nov., Myxococcus landrumus sp. nov., Nannocystis bai.</title>
        <authorList>
            <person name="Ahearne A."/>
            <person name="Stevens C."/>
            <person name="Dowd S."/>
        </authorList>
    </citation>
    <scope>NUCLEOTIDE SEQUENCE</scope>
    <source>
        <strain evidence="1">Fl3</strain>
    </source>
</reference>
<evidence type="ECO:0000313" key="1">
    <source>
        <dbReference type="EMBL" id="WAS89744.1"/>
    </source>
</evidence>
<protein>
    <submittedName>
        <fullName evidence="1">Uncharacterized protein</fullName>
    </submittedName>
</protein>
<dbReference type="EMBL" id="CP114040">
    <property type="protein sequence ID" value="WAS89744.1"/>
    <property type="molecule type" value="Genomic_DNA"/>
</dbReference>
<dbReference type="RefSeq" id="WP_269032054.1">
    <property type="nucleotide sequence ID" value="NZ_CP114040.1"/>
</dbReference>
<gene>
    <name evidence="1" type="ORF">O0S08_26425</name>
</gene>
<accession>A0ABY7GS01</accession>
<dbReference type="Proteomes" id="UP001164459">
    <property type="component" value="Chromosome"/>
</dbReference>
<name>A0ABY7GS01_9BACT</name>
<sequence>MPNGFHDDPSIDQIFHRHTEHGHYQFRTCRGTGGFVSVHLEHDRGYAYSPAWDTLDLAPFVRGWRPRPTRPQVEASTADLVARLVSLQASNPRSTCRPDRASAFLLLADWCVLLGGYSTYMRAPGGPLARVEPPIGSRCDERLRRAIAAEPSLHDLARATHVHAEVGLMFHTPGECVYDLAAVGELLASTVPLHEHPEWPEIARAPVDSLESTGRVVLAMRDEAVAHGSDHVIIRWRNRDPAMQTPR</sequence>